<gene>
    <name evidence="2" type="ORF">PS691_00995</name>
</gene>
<sequence length="74" mass="8643">MPSKLEHELEPHKDDEDFDRSVAEYLAKRLGKTNTTGDPLPEEVKRLTDVVRKEVDEDMQNEVDSWEEDSDEPE</sequence>
<dbReference type="RefSeq" id="WP_150641079.1">
    <property type="nucleotide sequence ID" value="NZ_CABVHQ010000006.1"/>
</dbReference>
<name>A0A5E7B027_PSEFL</name>
<evidence type="ECO:0000313" key="3">
    <source>
        <dbReference type="Proteomes" id="UP000337909"/>
    </source>
</evidence>
<protein>
    <submittedName>
        <fullName evidence="2">Uncharacterized protein</fullName>
    </submittedName>
</protein>
<evidence type="ECO:0000256" key="1">
    <source>
        <dbReference type="SAM" id="MobiDB-lite"/>
    </source>
</evidence>
<proteinExistence type="predicted"/>
<feature type="compositionally biased region" description="Acidic residues" evidence="1">
    <location>
        <begin position="56"/>
        <end position="74"/>
    </location>
</feature>
<organism evidence="2 3">
    <name type="scientific">Pseudomonas fluorescens</name>
    <dbReference type="NCBI Taxonomy" id="294"/>
    <lineage>
        <taxon>Bacteria</taxon>
        <taxon>Pseudomonadati</taxon>
        <taxon>Pseudomonadota</taxon>
        <taxon>Gammaproteobacteria</taxon>
        <taxon>Pseudomonadales</taxon>
        <taxon>Pseudomonadaceae</taxon>
        <taxon>Pseudomonas</taxon>
    </lineage>
</organism>
<dbReference type="EMBL" id="CABVHQ010000006">
    <property type="protein sequence ID" value="VVN79703.1"/>
    <property type="molecule type" value="Genomic_DNA"/>
</dbReference>
<reference evidence="2 3" key="1">
    <citation type="submission" date="2019-09" db="EMBL/GenBank/DDBJ databases">
        <authorList>
            <person name="Chandra G."/>
            <person name="Truman W A."/>
        </authorList>
    </citation>
    <scope>NUCLEOTIDE SEQUENCE [LARGE SCALE GENOMIC DNA]</scope>
    <source>
        <strain evidence="2">PS691</strain>
    </source>
</reference>
<dbReference type="AlphaFoldDB" id="A0A5E7B027"/>
<evidence type="ECO:0000313" key="2">
    <source>
        <dbReference type="EMBL" id="VVN79703.1"/>
    </source>
</evidence>
<accession>A0A5E7B027</accession>
<dbReference type="Proteomes" id="UP000337909">
    <property type="component" value="Unassembled WGS sequence"/>
</dbReference>
<feature type="region of interest" description="Disordered" evidence="1">
    <location>
        <begin position="54"/>
        <end position="74"/>
    </location>
</feature>